<sequence length="89" mass="10082">MPSPILWGQKIFKFLPAIPGSYQERQRVWPNEALATCYVQAWQGANSTSRNRGGKISQAAIFNRIYNNSSPGFIRWAFFMAISPAVIIF</sequence>
<accession>W0F7W9</accession>
<dbReference type="Proteomes" id="UP000003586">
    <property type="component" value="Chromosome"/>
</dbReference>
<name>W0F7W9_9BACT</name>
<dbReference type="AlphaFoldDB" id="W0F7W9"/>
<evidence type="ECO:0000313" key="2">
    <source>
        <dbReference type="Proteomes" id="UP000003586"/>
    </source>
</evidence>
<dbReference type="HOGENOM" id="CLU_2451605_0_0_10"/>
<evidence type="ECO:0000313" key="1">
    <source>
        <dbReference type="EMBL" id="AHF17451.1"/>
    </source>
</evidence>
<gene>
    <name evidence="1" type="ORF">NIASO_07850</name>
</gene>
<reference evidence="1 2" key="1">
    <citation type="submission" date="2013-12" db="EMBL/GenBank/DDBJ databases">
        <authorList>
            <consortium name="DOE Joint Genome Institute"/>
            <person name="Eisen J."/>
            <person name="Huntemann M."/>
            <person name="Han J."/>
            <person name="Chen A."/>
            <person name="Kyrpides N."/>
            <person name="Mavromatis K."/>
            <person name="Markowitz V."/>
            <person name="Palaniappan K."/>
            <person name="Ivanova N."/>
            <person name="Schaumberg A."/>
            <person name="Pati A."/>
            <person name="Liolios K."/>
            <person name="Nordberg H.P."/>
            <person name="Cantor M.N."/>
            <person name="Hua S.X."/>
            <person name="Woyke T."/>
        </authorList>
    </citation>
    <scope>NUCLEOTIDE SEQUENCE [LARGE SCALE GENOMIC DNA]</scope>
    <source>
        <strain evidence="2">DSM 19437</strain>
    </source>
</reference>
<keyword evidence="2" id="KW-1185">Reference proteome</keyword>
<proteinExistence type="predicted"/>
<dbReference type="KEGG" id="nso:NIASO_07850"/>
<dbReference type="STRING" id="929713.NIASO_07850"/>
<protein>
    <submittedName>
        <fullName evidence="1">Uncharacterized protein</fullName>
    </submittedName>
</protein>
<dbReference type="EMBL" id="CP007035">
    <property type="protein sequence ID" value="AHF17451.1"/>
    <property type="molecule type" value="Genomic_DNA"/>
</dbReference>
<organism evidence="1 2">
    <name type="scientific">Niabella soli DSM 19437</name>
    <dbReference type="NCBI Taxonomy" id="929713"/>
    <lineage>
        <taxon>Bacteria</taxon>
        <taxon>Pseudomonadati</taxon>
        <taxon>Bacteroidota</taxon>
        <taxon>Chitinophagia</taxon>
        <taxon>Chitinophagales</taxon>
        <taxon>Chitinophagaceae</taxon>
        <taxon>Niabella</taxon>
    </lineage>
</organism>